<organism evidence="1 2">
    <name type="scientific">Candidatus Pedobacter colombiensis</name>
    <dbReference type="NCBI Taxonomy" id="3121371"/>
    <lineage>
        <taxon>Bacteria</taxon>
        <taxon>Pseudomonadati</taxon>
        <taxon>Bacteroidota</taxon>
        <taxon>Sphingobacteriia</taxon>
        <taxon>Sphingobacteriales</taxon>
        <taxon>Sphingobacteriaceae</taxon>
        <taxon>Pedobacter</taxon>
    </lineage>
</organism>
<reference evidence="1" key="1">
    <citation type="submission" date="2023-03" db="EMBL/GenBank/DDBJ databases">
        <title>Andean soil-derived lignocellulolytic bacterial consortium as a source of novel taxa and putative plastic-active enzymes.</title>
        <authorList>
            <person name="Diaz-Garcia L."/>
            <person name="Chuvochina M."/>
            <person name="Feuerriegel G."/>
            <person name="Bunk B."/>
            <person name="Sproer C."/>
            <person name="Streit W.R."/>
            <person name="Rodriguez L.M."/>
            <person name="Overmann J."/>
            <person name="Jimenez D.J."/>
        </authorList>
    </citation>
    <scope>NUCLEOTIDE SEQUENCE</scope>
    <source>
        <strain evidence="1">MAG 3858</strain>
    </source>
</reference>
<gene>
    <name evidence="1" type="ORF">P0Y49_01185</name>
</gene>
<proteinExistence type="predicted"/>
<dbReference type="AlphaFoldDB" id="A0AAJ5W9I5"/>
<sequence length="380" mass="44442">MNYGQFCCYGNHVSSLTKQEIKNPLSVLEAIYKKRGLKSFKENLWHFFQSIYNDQQWRKAGAANFNRIYIDLIRLIDALWLIKTYQPELCVALHTPHLSIKTSGGLMNNFNTMLNCRQSIHKVPAKNNVKSFYKSRSLSFIKYNIQGYLQLALNASYMSGNKFTYFTLPEYNVVDDFLKLECLIEHGSSIYINHSNQKSRHCKAIKFATNTDHTTTLSKESIANPAAYIRGLYFYDLRFERVYESVKILEKSFYDKNFWVKADNPGNILFFTECLKQLIDCIWLLTRKDEIETAAKKRALSNGKKRRIVTLNKQELNHPFLAISNFFEHKKMHEWKKQVDEWTAICLSSTKTIKAKNKMETSENLKHLLKFIEASHLLTC</sequence>
<evidence type="ECO:0000313" key="1">
    <source>
        <dbReference type="EMBL" id="WEK19768.1"/>
    </source>
</evidence>
<dbReference type="Proteomes" id="UP001214530">
    <property type="component" value="Chromosome"/>
</dbReference>
<dbReference type="EMBL" id="CP119313">
    <property type="protein sequence ID" value="WEK19768.1"/>
    <property type="molecule type" value="Genomic_DNA"/>
</dbReference>
<accession>A0AAJ5W9I5</accession>
<evidence type="ECO:0000313" key="2">
    <source>
        <dbReference type="Proteomes" id="UP001214530"/>
    </source>
</evidence>
<name>A0AAJ5W9I5_9SPHI</name>
<protein>
    <submittedName>
        <fullName evidence="1">Uncharacterized protein</fullName>
    </submittedName>
</protein>